<feature type="compositionally biased region" description="Gly residues" evidence="1">
    <location>
        <begin position="658"/>
        <end position="668"/>
    </location>
</feature>
<evidence type="ECO:0000256" key="2">
    <source>
        <dbReference type="SAM" id="SignalP"/>
    </source>
</evidence>
<feature type="signal peptide" evidence="2">
    <location>
        <begin position="1"/>
        <end position="25"/>
    </location>
</feature>
<dbReference type="RefSeq" id="WP_210654046.1">
    <property type="nucleotide sequence ID" value="NZ_JAGKQQ010000001.1"/>
</dbReference>
<feature type="domain" description="Peptidase C-terminal archaeal/bacterial" evidence="3">
    <location>
        <begin position="148"/>
        <end position="219"/>
    </location>
</feature>
<feature type="chain" id="PRO_5047290773" evidence="2">
    <location>
        <begin position="26"/>
        <end position="821"/>
    </location>
</feature>
<evidence type="ECO:0000313" key="5">
    <source>
        <dbReference type="Proteomes" id="UP000676565"/>
    </source>
</evidence>
<dbReference type="Pfam" id="PF04151">
    <property type="entry name" value="PPC"/>
    <property type="match status" value="1"/>
</dbReference>
<comment type="caution">
    <text evidence="4">The sequence shown here is derived from an EMBL/GenBank/DDBJ whole genome shotgun (WGS) entry which is preliminary data.</text>
</comment>
<organism evidence="4 5">
    <name type="scientific">Gemmata palustris</name>
    <dbReference type="NCBI Taxonomy" id="2822762"/>
    <lineage>
        <taxon>Bacteria</taxon>
        <taxon>Pseudomonadati</taxon>
        <taxon>Planctomycetota</taxon>
        <taxon>Planctomycetia</taxon>
        <taxon>Gemmatales</taxon>
        <taxon>Gemmataceae</taxon>
        <taxon>Gemmata</taxon>
    </lineage>
</organism>
<feature type="region of interest" description="Disordered" evidence="1">
    <location>
        <begin position="649"/>
        <end position="680"/>
    </location>
</feature>
<protein>
    <submittedName>
        <fullName evidence="4">PPC domain-containing protein</fullName>
    </submittedName>
</protein>
<sequence length="821" mass="86292">MNCTSVRVLLTVFALAVPFCGHSFSAPPTLEGVAPGVGQRGTEFTLTITGARLNDPQELMMYRPGVVCTKLTAKGENEVTATLKSAPDCKLGEYPFRLRTKGGVSELRTFRVSPFPVVLEKEPNDTREQAQPVLVNVSVAGVVESGGSDFFAVTLKKGQRLAAEVEGVRMGGELNDTAIAVFGPDGKQLVAVDDTPLFRQDPFVTVLAPSDGTYVVQVHDTNFGGGDTNRYVLHIGTFTRPGAVFPAGGQAGTEVAVKLFGDAAGERSERVKLPKVGTPFEFYPSDLNGNAPTPNPFRVSAFPNVNEIEPNDDLKQANTAAAWPVAFNGIIEKPGDADHFRFRAKKGDVIDVQAFAFRVGSPLDTVVAVLDAGGELIGANDDDETHDSRLQVAIPANGEYFVRVTDKRKQGGSAFIYRVELDRPQTGLAVFLPERNRKTQNRNVITVPRGNRVTAYLAVRRDGFTGPVTLATSELPAGVKVGLNALPAEEYLLPVVFEAAADAPLGGRLIELTGSAGDSKVPITGGFTQQVTLVRGPGDSALHAVTLTQLAIVVVEESPLSVSIVPPAAPIAADGTLDVTVRITRAKDFADPVEVTFPCLPPGVEVPTAVLIPAGKTEAVVTLVASKDAERGEWKLIAEANVARPGRAARDPLAAPTGMGGAGAGGGGRRSRRSPEGMPPVASEMLSVKLAEAPLKGKFDLAAGEQGKTVKVVCKLEGVPIGGTFTAKLDGLPPRATAKDVQVKGDAKQVEFTVAIDATTPPGTHASLVCELIGTVGGQKAVYRLGRDGTLKVDVPGAVKTDATGKPLSPLDALRLEQKKK</sequence>
<gene>
    <name evidence="4" type="ORF">J8F10_11970</name>
</gene>
<evidence type="ECO:0000256" key="1">
    <source>
        <dbReference type="SAM" id="MobiDB-lite"/>
    </source>
</evidence>
<keyword evidence="5" id="KW-1185">Reference proteome</keyword>
<dbReference type="InterPro" id="IPR013783">
    <property type="entry name" value="Ig-like_fold"/>
</dbReference>
<accession>A0ABS5BQJ2</accession>
<evidence type="ECO:0000313" key="4">
    <source>
        <dbReference type="EMBL" id="MBP3956002.1"/>
    </source>
</evidence>
<dbReference type="InterPro" id="IPR007280">
    <property type="entry name" value="Peptidase_C_arc/bac"/>
</dbReference>
<dbReference type="SUPFAM" id="SSF89260">
    <property type="entry name" value="Collagen-binding domain"/>
    <property type="match status" value="1"/>
</dbReference>
<evidence type="ECO:0000259" key="3">
    <source>
        <dbReference type="Pfam" id="PF04151"/>
    </source>
</evidence>
<dbReference type="Proteomes" id="UP000676565">
    <property type="component" value="Unassembled WGS sequence"/>
</dbReference>
<name>A0ABS5BQJ2_9BACT</name>
<dbReference type="Gene3D" id="2.60.120.380">
    <property type="match status" value="2"/>
</dbReference>
<keyword evidence="2" id="KW-0732">Signal</keyword>
<reference evidence="4 5" key="1">
    <citation type="submission" date="2021-04" db="EMBL/GenBank/DDBJ databases">
        <authorList>
            <person name="Ivanova A."/>
        </authorList>
    </citation>
    <scope>NUCLEOTIDE SEQUENCE [LARGE SCALE GENOMIC DNA]</scope>
    <source>
        <strain evidence="4 5">G18</strain>
    </source>
</reference>
<dbReference type="Gene3D" id="2.60.40.10">
    <property type="entry name" value="Immunoglobulins"/>
    <property type="match status" value="1"/>
</dbReference>
<proteinExistence type="predicted"/>
<dbReference type="EMBL" id="JAGKQQ010000001">
    <property type="protein sequence ID" value="MBP3956002.1"/>
    <property type="molecule type" value="Genomic_DNA"/>
</dbReference>